<dbReference type="SUPFAM" id="SSF53328">
    <property type="entry name" value="Formyltransferase"/>
    <property type="match status" value="1"/>
</dbReference>
<keyword evidence="2 6" id="KW-0808">Transferase</keyword>
<evidence type="ECO:0000256" key="2">
    <source>
        <dbReference type="ARBA" id="ARBA00022679"/>
    </source>
</evidence>
<evidence type="ECO:0000256" key="1">
    <source>
        <dbReference type="ARBA" id="ARBA00005054"/>
    </source>
</evidence>
<dbReference type="UniPathway" id="UPA00074">
    <property type="reaction ID" value="UER00126"/>
</dbReference>
<protein>
    <recommendedName>
        <fullName evidence="6">Phosphoribosylglycinamide formyltransferase</fullName>
        <ecNumber evidence="6">2.1.2.2</ecNumber>
    </recommendedName>
    <alternativeName>
        <fullName evidence="6">5'-phosphoribosylglycinamide transformylase</fullName>
    </alternativeName>
    <alternativeName>
        <fullName evidence="6">GAR transformylase</fullName>
        <shortName evidence="6">GART</shortName>
    </alternativeName>
</protein>
<evidence type="ECO:0000313" key="7">
    <source>
        <dbReference type="EMBL" id="QCI86558.1"/>
    </source>
</evidence>
<dbReference type="GO" id="GO:0005829">
    <property type="term" value="C:cytosol"/>
    <property type="evidence" value="ECO:0007669"/>
    <property type="project" value="TreeGrafter"/>
</dbReference>
<dbReference type="Pfam" id="PF00551">
    <property type="entry name" value="Formyl_trans_N"/>
    <property type="match status" value="1"/>
</dbReference>
<dbReference type="PANTHER" id="PTHR43369">
    <property type="entry name" value="PHOSPHORIBOSYLGLYCINAMIDE FORMYLTRANSFERASE"/>
    <property type="match status" value="1"/>
</dbReference>
<reference evidence="7 8" key="1">
    <citation type="submission" date="2019-04" db="EMBL/GenBank/DDBJ databases">
        <title>Vagococcus sp. nov., isolated from faeces of yaks (Bos grunniens).</title>
        <authorList>
            <person name="Ge Y."/>
        </authorList>
    </citation>
    <scope>NUCLEOTIDE SEQUENCE [LARGE SCALE GENOMIC DNA]</scope>
    <source>
        <strain evidence="7 8">MN-17</strain>
    </source>
</reference>
<keyword evidence="8" id="KW-1185">Reference proteome</keyword>
<dbReference type="OrthoDB" id="9806170at2"/>
<dbReference type="PANTHER" id="PTHR43369:SF2">
    <property type="entry name" value="PHOSPHORIBOSYLGLYCINAMIDE FORMYLTRANSFERASE"/>
    <property type="match status" value="1"/>
</dbReference>
<dbReference type="EMBL" id="CP039712">
    <property type="protein sequence ID" value="QCI86558.1"/>
    <property type="molecule type" value="Genomic_DNA"/>
</dbReference>
<dbReference type="KEGG" id="vao:FA707_06050"/>
<dbReference type="GO" id="GO:0004644">
    <property type="term" value="F:phosphoribosylglycinamide formyltransferase activity"/>
    <property type="evidence" value="ECO:0007669"/>
    <property type="project" value="UniProtKB-UniRule"/>
</dbReference>
<dbReference type="AlphaFoldDB" id="A0A4D7CR37"/>
<dbReference type="NCBIfam" id="TIGR00639">
    <property type="entry name" value="PurN"/>
    <property type="match status" value="1"/>
</dbReference>
<dbReference type="PROSITE" id="PS00373">
    <property type="entry name" value="GART"/>
    <property type="match status" value="1"/>
</dbReference>
<dbReference type="GO" id="GO:0006189">
    <property type="term" value="P:'de novo' IMP biosynthetic process"/>
    <property type="evidence" value="ECO:0007669"/>
    <property type="project" value="UniProtKB-UniRule"/>
</dbReference>
<dbReference type="InterPro" id="IPR001555">
    <property type="entry name" value="GART_AS"/>
</dbReference>
<feature type="binding site" evidence="6">
    <location>
        <position position="107"/>
    </location>
    <ligand>
        <name>(6R)-10-formyltetrahydrofolate</name>
        <dbReference type="ChEBI" id="CHEBI:195366"/>
    </ligand>
</feature>
<name>A0A4D7CR37_9ENTE</name>
<comment type="pathway">
    <text evidence="1 6">Purine metabolism; IMP biosynthesis via de novo pathway; N(2)-formyl-N(1)-(5-phospho-D-ribosyl)glycinamide from N(1)-(5-phospho-D-ribosyl)glycinamide (10-formyl THF route): step 1/1.</text>
</comment>
<organism evidence="7 8">
    <name type="scientific">Vagococcus zengguangii</name>
    <dbReference type="NCBI Taxonomy" id="2571750"/>
    <lineage>
        <taxon>Bacteria</taxon>
        <taxon>Bacillati</taxon>
        <taxon>Bacillota</taxon>
        <taxon>Bacilli</taxon>
        <taxon>Lactobacillales</taxon>
        <taxon>Enterococcaceae</taxon>
        <taxon>Vagococcus</taxon>
    </lineage>
</organism>
<feature type="active site" description="Proton donor" evidence="6">
    <location>
        <position position="109"/>
    </location>
</feature>
<keyword evidence="3 6" id="KW-0658">Purine biosynthesis</keyword>
<evidence type="ECO:0000256" key="5">
    <source>
        <dbReference type="ARBA" id="ARBA00047664"/>
    </source>
</evidence>
<feature type="binding site" evidence="6">
    <location>
        <position position="65"/>
    </location>
    <ligand>
        <name>(6R)-10-formyltetrahydrofolate</name>
        <dbReference type="ChEBI" id="CHEBI:195366"/>
    </ligand>
</feature>
<dbReference type="InterPro" id="IPR002376">
    <property type="entry name" value="Formyl_transf_N"/>
</dbReference>
<comment type="similarity">
    <text evidence="4 6">Belongs to the GART family.</text>
</comment>
<evidence type="ECO:0000256" key="6">
    <source>
        <dbReference type="HAMAP-Rule" id="MF_01930"/>
    </source>
</evidence>
<dbReference type="RefSeq" id="WP_136953389.1">
    <property type="nucleotide sequence ID" value="NZ_CP039712.1"/>
</dbReference>
<evidence type="ECO:0000256" key="3">
    <source>
        <dbReference type="ARBA" id="ARBA00022755"/>
    </source>
</evidence>
<dbReference type="HAMAP" id="MF_01930">
    <property type="entry name" value="PurN"/>
    <property type="match status" value="1"/>
</dbReference>
<dbReference type="InterPro" id="IPR004607">
    <property type="entry name" value="GART"/>
</dbReference>
<comment type="catalytic activity">
    <reaction evidence="5 6">
        <text>N(1)-(5-phospho-beta-D-ribosyl)glycinamide + (6R)-10-formyltetrahydrofolate = N(2)-formyl-N(1)-(5-phospho-beta-D-ribosyl)glycinamide + (6S)-5,6,7,8-tetrahydrofolate + H(+)</text>
        <dbReference type="Rhea" id="RHEA:15053"/>
        <dbReference type="ChEBI" id="CHEBI:15378"/>
        <dbReference type="ChEBI" id="CHEBI:57453"/>
        <dbReference type="ChEBI" id="CHEBI:143788"/>
        <dbReference type="ChEBI" id="CHEBI:147286"/>
        <dbReference type="ChEBI" id="CHEBI:195366"/>
        <dbReference type="EC" id="2.1.2.2"/>
    </reaction>
</comment>
<proteinExistence type="inferred from homology"/>
<evidence type="ECO:0000256" key="4">
    <source>
        <dbReference type="ARBA" id="ARBA00038440"/>
    </source>
</evidence>
<comment type="function">
    <text evidence="6">Catalyzes the transfer of a formyl group from 10-formyltetrahydrofolate to 5-phospho-ribosyl-glycinamide (GAR), producing 5-phospho-ribosyl-N-formylglycinamide (FGAR) and tetrahydrofolate.</text>
</comment>
<evidence type="ECO:0000313" key="8">
    <source>
        <dbReference type="Proteomes" id="UP000298615"/>
    </source>
</evidence>
<dbReference type="InterPro" id="IPR036477">
    <property type="entry name" value="Formyl_transf_N_sf"/>
</dbReference>
<feature type="site" description="Raises pKa of active site His" evidence="6">
    <location>
        <position position="145"/>
    </location>
</feature>
<gene>
    <name evidence="6 7" type="primary">purN</name>
    <name evidence="7" type="ORF">FA707_06050</name>
</gene>
<sequence length="191" mass="21450">MKKIAILASGNGSNFEVIRQKIVDGELQAEIVLVFSDQPSAFVLERAKQHQLPYATFSPKEFASKAAYEQRLLELLVECEVDMLILAGYLRILGSDVIQAFPNKIINIHPSLLPEYPGLRSIERAYQDGQQVTGVTIHYVDEGLDTGPIIRQASLTIDPSESLAQLEERVHQLEHQLYPEALQQLLNKELN</sequence>
<dbReference type="CDD" id="cd08645">
    <property type="entry name" value="FMT_core_GART"/>
    <property type="match status" value="1"/>
</dbReference>
<feature type="binding site" evidence="6">
    <location>
        <begin position="12"/>
        <end position="14"/>
    </location>
    <ligand>
        <name>N(1)-(5-phospho-beta-D-ribosyl)glycinamide</name>
        <dbReference type="ChEBI" id="CHEBI:143788"/>
    </ligand>
</feature>
<dbReference type="Proteomes" id="UP000298615">
    <property type="component" value="Chromosome"/>
</dbReference>
<dbReference type="Gene3D" id="3.40.50.170">
    <property type="entry name" value="Formyl transferase, N-terminal domain"/>
    <property type="match status" value="1"/>
</dbReference>
<feature type="binding site" evidence="6">
    <location>
        <begin position="90"/>
        <end position="93"/>
    </location>
    <ligand>
        <name>(6R)-10-formyltetrahydrofolate</name>
        <dbReference type="ChEBI" id="CHEBI:195366"/>
    </ligand>
</feature>
<accession>A0A4D7CR37</accession>
<dbReference type="EC" id="2.1.2.2" evidence="6"/>